<comment type="caution">
    <text evidence="2">The sequence shown here is derived from an EMBL/GenBank/DDBJ whole genome shotgun (WGS) entry which is preliminary data.</text>
</comment>
<feature type="region of interest" description="Disordered" evidence="1">
    <location>
        <begin position="50"/>
        <end position="93"/>
    </location>
</feature>
<feature type="compositionally biased region" description="Polar residues" evidence="1">
    <location>
        <begin position="50"/>
        <end position="62"/>
    </location>
</feature>
<protein>
    <submittedName>
        <fullName evidence="2">Uncharacterized protein</fullName>
    </submittedName>
</protein>
<dbReference type="AlphaFoldDB" id="A0A1J8Q1T2"/>
<reference evidence="2 3" key="1">
    <citation type="submission" date="2016-03" db="EMBL/GenBank/DDBJ databases">
        <title>Comparative genomics of the ectomycorrhizal sister species Rhizopogon vinicolor and Rhizopogon vesiculosus (Basidiomycota: Boletales) reveals a divergence of the mating type B locus.</title>
        <authorList>
            <person name="Mujic A.B."/>
            <person name="Kuo A."/>
            <person name="Tritt A."/>
            <person name="Lipzen A."/>
            <person name="Chen C."/>
            <person name="Johnson J."/>
            <person name="Sharma A."/>
            <person name="Barry K."/>
            <person name="Grigoriev I.V."/>
            <person name="Spatafora J.W."/>
        </authorList>
    </citation>
    <scope>NUCLEOTIDE SEQUENCE [LARGE SCALE GENOMIC DNA]</scope>
    <source>
        <strain evidence="2 3">AM-OR11-056</strain>
    </source>
</reference>
<evidence type="ECO:0000313" key="3">
    <source>
        <dbReference type="Proteomes" id="UP000183567"/>
    </source>
</evidence>
<name>A0A1J8Q1T2_9AGAM</name>
<organism evidence="2 3">
    <name type="scientific">Rhizopogon vesiculosus</name>
    <dbReference type="NCBI Taxonomy" id="180088"/>
    <lineage>
        <taxon>Eukaryota</taxon>
        <taxon>Fungi</taxon>
        <taxon>Dikarya</taxon>
        <taxon>Basidiomycota</taxon>
        <taxon>Agaricomycotina</taxon>
        <taxon>Agaricomycetes</taxon>
        <taxon>Agaricomycetidae</taxon>
        <taxon>Boletales</taxon>
        <taxon>Suillineae</taxon>
        <taxon>Rhizopogonaceae</taxon>
        <taxon>Rhizopogon</taxon>
    </lineage>
</organism>
<evidence type="ECO:0000256" key="1">
    <source>
        <dbReference type="SAM" id="MobiDB-lite"/>
    </source>
</evidence>
<keyword evidence="3" id="KW-1185">Reference proteome</keyword>
<dbReference type="OrthoDB" id="2793621at2759"/>
<dbReference type="Proteomes" id="UP000183567">
    <property type="component" value="Unassembled WGS sequence"/>
</dbReference>
<accession>A0A1J8Q1T2</accession>
<evidence type="ECO:0000313" key="2">
    <source>
        <dbReference type="EMBL" id="OJA15021.1"/>
    </source>
</evidence>
<sequence>MNLSPPRRMVDKCTPRDKYARTHVHLKSSFLQSSDDSNVNTLTSPWIHTYNSRQRSQSSADTQGWKHLPTPIRPTFRPRDSHASPLTPNDVSSVHTNTFKVLQRSLNNLDFDPTCLDRLDDQLLLSPTESFVDVCYSEAVHEDVPVPILQPIRPRIRNSTRLYDRTAGGDEDPFHDWDENYSVKFKKPRQKRVVTPSPLPDLPESSTPRTSQQDSMLALLESSFLYHNPNESVHFFPVPTQRRSGESRKSSLEAPSVSSTGSSGKFRRISNALTGRPRTKFPA</sequence>
<dbReference type="EMBL" id="LVVM01003390">
    <property type="protein sequence ID" value="OJA15021.1"/>
    <property type="molecule type" value="Genomic_DNA"/>
</dbReference>
<feature type="region of interest" description="Disordered" evidence="1">
    <location>
        <begin position="236"/>
        <end position="283"/>
    </location>
</feature>
<proteinExistence type="predicted"/>
<gene>
    <name evidence="2" type="ORF">AZE42_05247</name>
</gene>
<feature type="compositionally biased region" description="Polar residues" evidence="1">
    <location>
        <begin position="204"/>
        <end position="214"/>
    </location>
</feature>
<feature type="region of interest" description="Disordered" evidence="1">
    <location>
        <begin position="188"/>
        <end position="214"/>
    </location>
</feature>
<feature type="compositionally biased region" description="Polar residues" evidence="1">
    <location>
        <begin position="84"/>
        <end position="93"/>
    </location>
</feature>